<dbReference type="InterPro" id="IPR050251">
    <property type="entry name" value="HpcH-HpaI_aldolase"/>
</dbReference>
<feature type="domain" description="HpcH/HpaI aldolase/citrate lyase" evidence="4">
    <location>
        <begin position="20"/>
        <end position="236"/>
    </location>
</feature>
<reference evidence="6" key="1">
    <citation type="journal article" date="2019" name="Int. J. Syst. Evol. Microbiol.">
        <title>The Global Catalogue of Microorganisms (GCM) 10K type strain sequencing project: providing services to taxonomists for standard genome sequencing and annotation.</title>
        <authorList>
            <consortium name="The Broad Institute Genomics Platform"/>
            <consortium name="The Broad Institute Genome Sequencing Center for Infectious Disease"/>
            <person name="Wu L."/>
            <person name="Ma J."/>
        </authorList>
    </citation>
    <scope>NUCLEOTIDE SEQUENCE [LARGE SCALE GENOMIC DNA]</scope>
    <source>
        <strain evidence="6">CCUG 61697</strain>
    </source>
</reference>
<dbReference type="EMBL" id="JBHTJO010000001">
    <property type="protein sequence ID" value="MFD0987623.1"/>
    <property type="molecule type" value="Genomic_DNA"/>
</dbReference>
<dbReference type="SUPFAM" id="SSF51621">
    <property type="entry name" value="Phosphoenolpyruvate/pyruvate domain"/>
    <property type="match status" value="1"/>
</dbReference>
<dbReference type="Proteomes" id="UP001597102">
    <property type="component" value="Unassembled WGS sequence"/>
</dbReference>
<comment type="caution">
    <text evidence="5">The sequence shown here is derived from an EMBL/GenBank/DDBJ whole genome shotgun (WGS) entry which is preliminary data.</text>
</comment>
<accession>A0ABW3JAX7</accession>
<dbReference type="Pfam" id="PF03328">
    <property type="entry name" value="HpcH_HpaI"/>
    <property type="match status" value="1"/>
</dbReference>
<comment type="similarity">
    <text evidence="1">Belongs to the HpcH/HpaI aldolase family.</text>
</comment>
<evidence type="ECO:0000259" key="4">
    <source>
        <dbReference type="Pfam" id="PF03328"/>
    </source>
</evidence>
<dbReference type="PANTHER" id="PTHR30502">
    <property type="entry name" value="2-KETO-3-DEOXY-L-RHAMNONATE ALDOLASE"/>
    <property type="match status" value="1"/>
</dbReference>
<keyword evidence="6" id="KW-1185">Reference proteome</keyword>
<sequence>MSEDRFREAAKAGRTLYDAWLTLNSPFAVELIAKAGWDCVTIDQQHGLGGHSDLVACLTAARAAHLPALVRIADNDMALIGRALDAGAQGVICPLIDSAEDASRFIRAVKYPPHGIRSWGPYRARLEFEGDYFSAANGWTIACAQIETAGAMDNLDEILALDGLDMICLGPNDLSVALTGTLNIRAPEVAEAMTQVLRKAKERGVIALIFANDIDFARPAIEAGWDVVAIGSDASWLAKTAAEIRRSIDDAP</sequence>
<gene>
    <name evidence="5" type="ORF">ACFQ2F_11005</name>
</gene>
<keyword evidence="3 5" id="KW-0456">Lyase</keyword>
<evidence type="ECO:0000313" key="5">
    <source>
        <dbReference type="EMBL" id="MFD0987623.1"/>
    </source>
</evidence>
<dbReference type="InterPro" id="IPR015813">
    <property type="entry name" value="Pyrv/PenolPyrv_kinase-like_dom"/>
</dbReference>
<protein>
    <submittedName>
        <fullName evidence="5">HpcH/HpaI aldolase/citrate lyase family protein</fullName>
    </submittedName>
</protein>
<evidence type="ECO:0000313" key="6">
    <source>
        <dbReference type="Proteomes" id="UP001597102"/>
    </source>
</evidence>
<keyword evidence="2" id="KW-0479">Metal-binding</keyword>
<name>A0ABW3JAX7_9HYPH</name>
<dbReference type="InterPro" id="IPR005000">
    <property type="entry name" value="Aldolase/citrate-lyase_domain"/>
</dbReference>
<evidence type="ECO:0000256" key="2">
    <source>
        <dbReference type="ARBA" id="ARBA00022723"/>
    </source>
</evidence>
<dbReference type="PANTHER" id="PTHR30502:SF0">
    <property type="entry name" value="PHOSPHOENOLPYRUVATE CARBOXYLASE FAMILY PROTEIN"/>
    <property type="match status" value="1"/>
</dbReference>
<dbReference type="GO" id="GO:0016829">
    <property type="term" value="F:lyase activity"/>
    <property type="evidence" value="ECO:0007669"/>
    <property type="project" value="UniProtKB-KW"/>
</dbReference>
<dbReference type="Gene3D" id="3.20.20.60">
    <property type="entry name" value="Phosphoenolpyruvate-binding domains"/>
    <property type="match status" value="1"/>
</dbReference>
<dbReference type="RefSeq" id="WP_379089789.1">
    <property type="nucleotide sequence ID" value="NZ_JBHTJO010000001.1"/>
</dbReference>
<proteinExistence type="inferred from homology"/>
<organism evidence="5 6">
    <name type="scientific">Methyloligella solikamskensis</name>
    <dbReference type="NCBI Taxonomy" id="1177756"/>
    <lineage>
        <taxon>Bacteria</taxon>
        <taxon>Pseudomonadati</taxon>
        <taxon>Pseudomonadota</taxon>
        <taxon>Alphaproteobacteria</taxon>
        <taxon>Hyphomicrobiales</taxon>
        <taxon>Hyphomicrobiaceae</taxon>
        <taxon>Methyloligella</taxon>
    </lineage>
</organism>
<dbReference type="InterPro" id="IPR040442">
    <property type="entry name" value="Pyrv_kinase-like_dom_sf"/>
</dbReference>
<evidence type="ECO:0000256" key="1">
    <source>
        <dbReference type="ARBA" id="ARBA00005568"/>
    </source>
</evidence>
<evidence type="ECO:0000256" key="3">
    <source>
        <dbReference type="ARBA" id="ARBA00023239"/>
    </source>
</evidence>